<protein>
    <submittedName>
        <fullName evidence="2">Uncharacterized protein</fullName>
    </submittedName>
</protein>
<feature type="coiled-coil region" evidence="1">
    <location>
        <begin position="116"/>
        <end position="143"/>
    </location>
</feature>
<organism evidence="2 3">
    <name type="scientific">Stentor coeruleus</name>
    <dbReference type="NCBI Taxonomy" id="5963"/>
    <lineage>
        <taxon>Eukaryota</taxon>
        <taxon>Sar</taxon>
        <taxon>Alveolata</taxon>
        <taxon>Ciliophora</taxon>
        <taxon>Postciliodesmatophora</taxon>
        <taxon>Heterotrichea</taxon>
        <taxon>Heterotrichida</taxon>
        <taxon>Stentoridae</taxon>
        <taxon>Stentor</taxon>
    </lineage>
</organism>
<proteinExistence type="predicted"/>
<evidence type="ECO:0000313" key="3">
    <source>
        <dbReference type="Proteomes" id="UP000187209"/>
    </source>
</evidence>
<gene>
    <name evidence="2" type="ORF">SteCoe_3814</name>
</gene>
<keyword evidence="1" id="KW-0175">Coiled coil</keyword>
<dbReference type="EMBL" id="MPUH01000046">
    <property type="protein sequence ID" value="OMJ93236.1"/>
    <property type="molecule type" value="Genomic_DNA"/>
</dbReference>
<dbReference type="Proteomes" id="UP000187209">
    <property type="component" value="Unassembled WGS sequence"/>
</dbReference>
<accession>A0A1R2CW62</accession>
<comment type="caution">
    <text evidence="2">The sequence shown here is derived from an EMBL/GenBank/DDBJ whole genome shotgun (WGS) entry which is preliminary data.</text>
</comment>
<keyword evidence="3" id="KW-1185">Reference proteome</keyword>
<name>A0A1R2CW62_9CILI</name>
<evidence type="ECO:0000313" key="2">
    <source>
        <dbReference type="EMBL" id="OMJ93236.1"/>
    </source>
</evidence>
<dbReference type="AlphaFoldDB" id="A0A1R2CW62"/>
<sequence>MDDKVEELRQKLKFEYPGLDSCKDKFKMPKIKAKSVEPGIVRPTITNSQIASMIRHSSKYKQLREIDFGLLPKKLKMIRVRDKEIDTSLNGYLKNISSKTFDRNLTDRASGFKKAVETENKNLDIKEKEKKKFTQRVLNLKNLEVFGQVENKSKNPRFQENNLKAMERSIMKNVKSWCLKEMKHSDLESQLIDHWTFRHKRK</sequence>
<evidence type="ECO:0000256" key="1">
    <source>
        <dbReference type="SAM" id="Coils"/>
    </source>
</evidence>
<reference evidence="2 3" key="1">
    <citation type="submission" date="2016-11" db="EMBL/GenBank/DDBJ databases">
        <title>The macronuclear genome of Stentor coeruleus: a giant cell with tiny introns.</title>
        <authorList>
            <person name="Slabodnick M."/>
            <person name="Ruby J.G."/>
            <person name="Reiff S.B."/>
            <person name="Swart E.C."/>
            <person name="Gosai S."/>
            <person name="Prabakaran S."/>
            <person name="Witkowska E."/>
            <person name="Larue G.E."/>
            <person name="Fisher S."/>
            <person name="Freeman R.M."/>
            <person name="Gunawardena J."/>
            <person name="Chu W."/>
            <person name="Stover N.A."/>
            <person name="Gregory B.D."/>
            <person name="Nowacki M."/>
            <person name="Derisi J."/>
            <person name="Roy S.W."/>
            <person name="Marshall W.F."/>
            <person name="Sood P."/>
        </authorList>
    </citation>
    <scope>NUCLEOTIDE SEQUENCE [LARGE SCALE GENOMIC DNA]</scope>
    <source>
        <strain evidence="2">WM001</strain>
    </source>
</reference>